<evidence type="ECO:0000256" key="6">
    <source>
        <dbReference type="SAM" id="Phobius"/>
    </source>
</evidence>
<feature type="transmembrane region" description="Helical" evidence="6">
    <location>
        <begin position="50"/>
        <end position="71"/>
    </location>
</feature>
<dbReference type="OrthoDB" id="9787939at2"/>
<evidence type="ECO:0000256" key="4">
    <source>
        <dbReference type="ARBA" id="ARBA00022989"/>
    </source>
</evidence>
<reference evidence="7 8" key="1">
    <citation type="submission" date="2016-09" db="EMBL/GenBank/DDBJ databases">
        <authorList>
            <person name="Capua I."/>
            <person name="De Benedictis P."/>
            <person name="Joannis T."/>
            <person name="Lombin L.H."/>
            <person name="Cattoli G."/>
        </authorList>
    </citation>
    <scope>NUCLEOTIDE SEQUENCE [LARGE SCALE GENOMIC DNA]</scope>
    <source>
        <strain evidence="7 8">ISLP-3</strain>
    </source>
</reference>
<evidence type="ECO:0000313" key="7">
    <source>
        <dbReference type="EMBL" id="SDB96803.1"/>
    </source>
</evidence>
<dbReference type="Pfam" id="PF01184">
    <property type="entry name" value="Gpr1_Fun34_YaaH"/>
    <property type="match status" value="1"/>
</dbReference>
<feature type="transmembrane region" description="Helical" evidence="6">
    <location>
        <begin position="77"/>
        <end position="100"/>
    </location>
</feature>
<feature type="transmembrane region" description="Helical" evidence="6">
    <location>
        <begin position="112"/>
        <end position="131"/>
    </location>
</feature>
<dbReference type="GO" id="GO:0015123">
    <property type="term" value="F:acetate transmembrane transporter activity"/>
    <property type="evidence" value="ECO:0007669"/>
    <property type="project" value="TreeGrafter"/>
</dbReference>
<dbReference type="RefSeq" id="WP_093181456.1">
    <property type="nucleotide sequence ID" value="NZ_FMYH01000001.1"/>
</dbReference>
<dbReference type="STRING" id="1814289.SAMN05216410_1186"/>
<feature type="transmembrane region" description="Helical" evidence="6">
    <location>
        <begin position="137"/>
        <end position="156"/>
    </location>
</feature>
<dbReference type="EMBL" id="FMYH01000001">
    <property type="protein sequence ID" value="SDB96803.1"/>
    <property type="molecule type" value="Genomic_DNA"/>
</dbReference>
<comment type="subcellular location">
    <subcellularLocation>
        <location evidence="1">Membrane</location>
        <topology evidence="1">Multi-pass membrane protein</topology>
    </subcellularLocation>
</comment>
<dbReference type="PANTHER" id="PTHR31123">
    <property type="entry name" value="ACCUMULATION OF DYADS PROTEIN 2-RELATED"/>
    <property type="match status" value="1"/>
</dbReference>
<dbReference type="NCBIfam" id="NF038013">
    <property type="entry name" value="AceTr_1"/>
    <property type="match status" value="1"/>
</dbReference>
<feature type="transmembrane region" description="Helical" evidence="6">
    <location>
        <begin position="23"/>
        <end position="43"/>
    </location>
</feature>
<evidence type="ECO:0000256" key="3">
    <source>
        <dbReference type="ARBA" id="ARBA00022692"/>
    </source>
</evidence>
<evidence type="ECO:0000256" key="5">
    <source>
        <dbReference type="ARBA" id="ARBA00023136"/>
    </source>
</evidence>
<dbReference type="GO" id="GO:0005886">
    <property type="term" value="C:plasma membrane"/>
    <property type="evidence" value="ECO:0007669"/>
    <property type="project" value="TreeGrafter"/>
</dbReference>
<dbReference type="Proteomes" id="UP000199039">
    <property type="component" value="Unassembled WGS sequence"/>
</dbReference>
<gene>
    <name evidence="7" type="ORF">SAMN05216410_1186</name>
</gene>
<keyword evidence="5 6" id="KW-0472">Membrane</keyword>
<accession>A0A1G6HRM8</accession>
<organism evidence="7 8">
    <name type="scientific">Sanguibacter gelidistatuariae</name>
    <dbReference type="NCBI Taxonomy" id="1814289"/>
    <lineage>
        <taxon>Bacteria</taxon>
        <taxon>Bacillati</taxon>
        <taxon>Actinomycetota</taxon>
        <taxon>Actinomycetes</taxon>
        <taxon>Micrococcales</taxon>
        <taxon>Sanguibacteraceae</taxon>
        <taxon>Sanguibacter</taxon>
    </lineage>
</organism>
<evidence type="ECO:0000256" key="1">
    <source>
        <dbReference type="ARBA" id="ARBA00004141"/>
    </source>
</evidence>
<protein>
    <submittedName>
        <fullName evidence="7">Uncharacterized protein</fullName>
    </submittedName>
</protein>
<dbReference type="AlphaFoldDB" id="A0A1G6HRM8"/>
<dbReference type="InterPro" id="IPR000791">
    <property type="entry name" value="Gpr1/Fun34/SatP-like"/>
</dbReference>
<dbReference type="PANTHER" id="PTHR31123:SF1">
    <property type="entry name" value="ACCUMULATION OF DYADS PROTEIN 2-RELATED"/>
    <property type="match status" value="1"/>
</dbReference>
<comment type="similarity">
    <text evidence="2">Belongs to the acetate uptake transporter (AceTr) (TC 2.A.96) family.</text>
</comment>
<dbReference type="InterPro" id="IPR051633">
    <property type="entry name" value="AceTr"/>
</dbReference>
<evidence type="ECO:0000313" key="8">
    <source>
        <dbReference type="Proteomes" id="UP000199039"/>
    </source>
</evidence>
<evidence type="ECO:0000256" key="2">
    <source>
        <dbReference type="ARBA" id="ARBA00005587"/>
    </source>
</evidence>
<sequence length="200" mass="21169">MTPPTAPTSPAPARWLVADPGPLGLAGFALTTFVLSVFNAGILDSHLEPVVLPLALFYGGLVQLLAGMWEFTKNNTFGALAFSSYGAFWMSFAAYVKFIVPGLPADSAHQATGLFLLAWTIFTLYMTVVTLRVSVGLMAVFVPLSVTFLLLTIGAFAQAPGVTHVAGIFGLITAATAWYNSFAGVLNTTWGRIVLPLGPR</sequence>
<name>A0A1G6HRM8_9MICO</name>
<feature type="transmembrane region" description="Helical" evidence="6">
    <location>
        <begin position="168"/>
        <end position="190"/>
    </location>
</feature>
<keyword evidence="8" id="KW-1185">Reference proteome</keyword>
<keyword evidence="4 6" id="KW-1133">Transmembrane helix</keyword>
<proteinExistence type="inferred from homology"/>
<keyword evidence="3 6" id="KW-0812">Transmembrane</keyword>